<dbReference type="CDD" id="cd17535">
    <property type="entry name" value="REC_NarL-like"/>
    <property type="match status" value="1"/>
</dbReference>
<keyword evidence="10" id="KW-1185">Reference proteome</keyword>
<dbReference type="SUPFAM" id="SSF46894">
    <property type="entry name" value="C-terminal effector domain of the bipartite response regulators"/>
    <property type="match status" value="1"/>
</dbReference>
<evidence type="ECO:0000313" key="9">
    <source>
        <dbReference type="EMBL" id="QIS15446.1"/>
    </source>
</evidence>
<evidence type="ECO:0000256" key="6">
    <source>
        <dbReference type="SAM" id="MobiDB-lite"/>
    </source>
</evidence>
<dbReference type="Pfam" id="PF00072">
    <property type="entry name" value="Response_reg"/>
    <property type="match status" value="1"/>
</dbReference>
<feature type="domain" description="HTH luxR-type" evidence="7">
    <location>
        <begin position="199"/>
        <end position="268"/>
    </location>
</feature>
<keyword evidence="4" id="KW-0804">Transcription</keyword>
<name>A0A6G9YR00_9NOCA</name>
<dbReference type="PANTHER" id="PTHR43214">
    <property type="entry name" value="TWO-COMPONENT RESPONSE REGULATOR"/>
    <property type="match status" value="1"/>
</dbReference>
<dbReference type="InterPro" id="IPR000792">
    <property type="entry name" value="Tscrpt_reg_LuxR_C"/>
</dbReference>
<proteinExistence type="predicted"/>
<evidence type="ECO:0000256" key="1">
    <source>
        <dbReference type="ARBA" id="ARBA00022553"/>
    </source>
</evidence>
<protein>
    <submittedName>
        <fullName evidence="9">Response regulator</fullName>
    </submittedName>
</protein>
<evidence type="ECO:0000256" key="5">
    <source>
        <dbReference type="PROSITE-ProRule" id="PRU00169"/>
    </source>
</evidence>
<dbReference type="Proteomes" id="UP000503540">
    <property type="component" value="Chromosome"/>
</dbReference>
<dbReference type="Gene3D" id="3.40.50.2300">
    <property type="match status" value="1"/>
</dbReference>
<organism evidence="9 10">
    <name type="scientific">Nocardia arthritidis</name>
    <dbReference type="NCBI Taxonomy" id="228602"/>
    <lineage>
        <taxon>Bacteria</taxon>
        <taxon>Bacillati</taxon>
        <taxon>Actinomycetota</taxon>
        <taxon>Actinomycetes</taxon>
        <taxon>Mycobacteriales</taxon>
        <taxon>Nocardiaceae</taxon>
        <taxon>Nocardia</taxon>
    </lineage>
</organism>
<dbReference type="CDD" id="cd06170">
    <property type="entry name" value="LuxR_C_like"/>
    <property type="match status" value="1"/>
</dbReference>
<dbReference type="SMART" id="SM00421">
    <property type="entry name" value="HTH_LUXR"/>
    <property type="match status" value="1"/>
</dbReference>
<dbReference type="PROSITE" id="PS50110">
    <property type="entry name" value="RESPONSE_REGULATORY"/>
    <property type="match status" value="1"/>
</dbReference>
<dbReference type="PROSITE" id="PS50043">
    <property type="entry name" value="HTH_LUXR_2"/>
    <property type="match status" value="1"/>
</dbReference>
<keyword evidence="1 5" id="KW-0597">Phosphoprotein</keyword>
<evidence type="ECO:0000259" key="8">
    <source>
        <dbReference type="PROSITE" id="PS50110"/>
    </source>
</evidence>
<evidence type="ECO:0000256" key="2">
    <source>
        <dbReference type="ARBA" id="ARBA00023015"/>
    </source>
</evidence>
<feature type="region of interest" description="Disordered" evidence="6">
    <location>
        <begin position="1"/>
        <end position="44"/>
    </location>
</feature>
<dbReference type="GO" id="GO:0003677">
    <property type="term" value="F:DNA binding"/>
    <property type="evidence" value="ECO:0007669"/>
    <property type="project" value="UniProtKB-KW"/>
</dbReference>
<dbReference type="SUPFAM" id="SSF52172">
    <property type="entry name" value="CheY-like"/>
    <property type="match status" value="1"/>
</dbReference>
<dbReference type="InterPro" id="IPR001789">
    <property type="entry name" value="Sig_transdc_resp-reg_receiver"/>
</dbReference>
<evidence type="ECO:0000256" key="4">
    <source>
        <dbReference type="ARBA" id="ARBA00023163"/>
    </source>
</evidence>
<feature type="compositionally biased region" description="Basic residues" evidence="6">
    <location>
        <begin position="12"/>
        <end position="35"/>
    </location>
</feature>
<dbReference type="Gene3D" id="1.10.10.10">
    <property type="entry name" value="Winged helix-like DNA-binding domain superfamily/Winged helix DNA-binding domain"/>
    <property type="match status" value="1"/>
</dbReference>
<dbReference type="EMBL" id="CP046172">
    <property type="protein sequence ID" value="QIS15446.1"/>
    <property type="molecule type" value="Genomic_DNA"/>
</dbReference>
<feature type="domain" description="Response regulatory" evidence="8">
    <location>
        <begin position="60"/>
        <end position="180"/>
    </location>
</feature>
<dbReference type="PRINTS" id="PR00038">
    <property type="entry name" value="HTHLUXR"/>
</dbReference>
<dbReference type="SMART" id="SM00448">
    <property type="entry name" value="REC"/>
    <property type="match status" value="1"/>
</dbReference>
<feature type="modified residue" description="4-aspartylphosphate" evidence="5">
    <location>
        <position position="110"/>
    </location>
</feature>
<dbReference type="InterPro" id="IPR058245">
    <property type="entry name" value="NreC/VraR/RcsB-like_REC"/>
</dbReference>
<keyword evidence="2" id="KW-0805">Transcription regulation</keyword>
<dbReference type="PANTHER" id="PTHR43214:SF24">
    <property type="entry name" value="TRANSCRIPTIONAL REGULATORY PROTEIN NARL-RELATED"/>
    <property type="match status" value="1"/>
</dbReference>
<dbReference type="InterPro" id="IPR036388">
    <property type="entry name" value="WH-like_DNA-bd_sf"/>
</dbReference>
<dbReference type="GO" id="GO:0006355">
    <property type="term" value="P:regulation of DNA-templated transcription"/>
    <property type="evidence" value="ECO:0007669"/>
    <property type="project" value="InterPro"/>
</dbReference>
<gene>
    <name evidence="9" type="ORF">F5544_38100</name>
</gene>
<reference evidence="9 10" key="1">
    <citation type="journal article" date="2019" name="ACS Chem. Biol.">
        <title>Identification and Mobilization of a Cryptic Antibiotic Biosynthesis Gene Locus from a Human-Pathogenic Nocardia Isolate.</title>
        <authorList>
            <person name="Herisse M."/>
            <person name="Ishida K."/>
            <person name="Porter J.L."/>
            <person name="Howden B."/>
            <person name="Hertweck C."/>
            <person name="Stinear T.P."/>
            <person name="Pidot S.J."/>
        </authorList>
    </citation>
    <scope>NUCLEOTIDE SEQUENCE [LARGE SCALE GENOMIC DNA]</scope>
    <source>
        <strain evidence="9 10">AUSMDU00012717</strain>
    </source>
</reference>
<evidence type="ECO:0000313" key="10">
    <source>
        <dbReference type="Proteomes" id="UP000503540"/>
    </source>
</evidence>
<dbReference type="InterPro" id="IPR011006">
    <property type="entry name" value="CheY-like_superfamily"/>
</dbReference>
<dbReference type="Pfam" id="PF00196">
    <property type="entry name" value="GerE"/>
    <property type="match status" value="1"/>
</dbReference>
<evidence type="ECO:0000259" key="7">
    <source>
        <dbReference type="PROSITE" id="PS50043"/>
    </source>
</evidence>
<dbReference type="KEGG" id="nah:F5544_38100"/>
<evidence type="ECO:0000256" key="3">
    <source>
        <dbReference type="ARBA" id="ARBA00023125"/>
    </source>
</evidence>
<dbReference type="AlphaFoldDB" id="A0A6G9YR00"/>
<feature type="compositionally biased region" description="Basic and acidic residues" evidence="6">
    <location>
        <begin position="1"/>
        <end position="11"/>
    </location>
</feature>
<dbReference type="GO" id="GO:0000160">
    <property type="term" value="P:phosphorelay signal transduction system"/>
    <property type="evidence" value="ECO:0007669"/>
    <property type="project" value="InterPro"/>
</dbReference>
<dbReference type="InterPro" id="IPR039420">
    <property type="entry name" value="WalR-like"/>
</dbReference>
<sequence>MRDNGSADDRDHRRRARRHRRIGGNGRRRNARARRGAGWNALGRQPAGRTDHIANGVPVRIVIAEDSAVLAEGLRLLLRSAGHEVVARADDAEGFLAAVLAHRPDATIVDVRLPPTFRDEGIKAALAVRERLPGQPVLVFSQYVERTYALELLSDGSGGVGYLLKDRVARVDEFIRALEHVAAGGTTMDPEVVAQVLNRHDPLAALTAREREVLALMAQGYSNAELARLLTVTERAVHKHIGNIFAKLDLPPEESGHRRVLAVLAYLS</sequence>
<dbReference type="InterPro" id="IPR016032">
    <property type="entry name" value="Sig_transdc_resp-reg_C-effctor"/>
</dbReference>
<accession>A0A6G9YR00</accession>
<keyword evidence="3" id="KW-0238">DNA-binding</keyword>